<feature type="transmembrane region" description="Helical" evidence="6">
    <location>
        <begin position="322"/>
        <end position="348"/>
    </location>
</feature>
<keyword evidence="3 6" id="KW-0812">Transmembrane</keyword>
<dbReference type="GO" id="GO:0055085">
    <property type="term" value="P:transmembrane transport"/>
    <property type="evidence" value="ECO:0007669"/>
    <property type="project" value="TreeGrafter"/>
</dbReference>
<feature type="transmembrane region" description="Helical" evidence="6">
    <location>
        <begin position="282"/>
        <end position="302"/>
    </location>
</feature>
<evidence type="ECO:0000256" key="1">
    <source>
        <dbReference type="ARBA" id="ARBA00004141"/>
    </source>
</evidence>
<evidence type="ECO:0000256" key="3">
    <source>
        <dbReference type="ARBA" id="ARBA00022692"/>
    </source>
</evidence>
<gene>
    <name evidence="7" type="ORF">HMPREF9473_01998</name>
</gene>
<dbReference type="HOGENOM" id="CLU_031275_4_0_9"/>
<dbReference type="PATRIC" id="fig|742737.3.peg.2022"/>
<dbReference type="InterPro" id="IPR014227">
    <property type="entry name" value="YtvI-like"/>
</dbReference>
<evidence type="ECO:0000313" key="7">
    <source>
        <dbReference type="EMBL" id="EHI60014.1"/>
    </source>
</evidence>
<evidence type="ECO:0000256" key="6">
    <source>
        <dbReference type="SAM" id="Phobius"/>
    </source>
</evidence>
<protein>
    <submittedName>
        <fullName evidence="7">Sporulation integral membrane protein YtvI</fullName>
    </submittedName>
</protein>
<keyword evidence="8" id="KW-1185">Reference proteome</keyword>
<evidence type="ECO:0000313" key="8">
    <source>
        <dbReference type="Proteomes" id="UP000005384"/>
    </source>
</evidence>
<dbReference type="GO" id="GO:0016020">
    <property type="term" value="C:membrane"/>
    <property type="evidence" value="ECO:0007669"/>
    <property type="project" value="UniProtKB-SubCell"/>
</dbReference>
<dbReference type="NCBIfam" id="TIGR02872">
    <property type="entry name" value="spore_ytvI"/>
    <property type="match status" value="1"/>
</dbReference>
<dbReference type="RefSeq" id="WP_006779978.1">
    <property type="nucleotide sequence ID" value="NZ_CP040506.1"/>
</dbReference>
<keyword evidence="4 6" id="KW-1133">Transmembrane helix</keyword>
<dbReference type="OrthoDB" id="9774361at2"/>
<dbReference type="InterPro" id="IPR002549">
    <property type="entry name" value="AI-2E-like"/>
</dbReference>
<evidence type="ECO:0000256" key="2">
    <source>
        <dbReference type="ARBA" id="ARBA00009773"/>
    </source>
</evidence>
<dbReference type="Pfam" id="PF01594">
    <property type="entry name" value="AI-2E_transport"/>
    <property type="match status" value="1"/>
</dbReference>
<feature type="transmembrane region" description="Helical" evidence="6">
    <location>
        <begin position="166"/>
        <end position="185"/>
    </location>
</feature>
<feature type="transmembrane region" description="Helical" evidence="6">
    <location>
        <begin position="35"/>
        <end position="55"/>
    </location>
</feature>
<organism evidence="7 8">
    <name type="scientific">Hungatella hathewayi WAL-18680</name>
    <dbReference type="NCBI Taxonomy" id="742737"/>
    <lineage>
        <taxon>Bacteria</taxon>
        <taxon>Bacillati</taxon>
        <taxon>Bacillota</taxon>
        <taxon>Clostridia</taxon>
        <taxon>Lachnospirales</taxon>
        <taxon>Lachnospiraceae</taxon>
        <taxon>Hungatella</taxon>
    </lineage>
</organism>
<dbReference type="PANTHER" id="PTHR21716">
    <property type="entry name" value="TRANSMEMBRANE PROTEIN"/>
    <property type="match status" value="1"/>
</dbReference>
<evidence type="ECO:0000256" key="5">
    <source>
        <dbReference type="ARBA" id="ARBA00023136"/>
    </source>
</evidence>
<proteinExistence type="inferred from homology"/>
<accession>G5IES1</accession>
<comment type="subcellular location">
    <subcellularLocation>
        <location evidence="1">Membrane</location>
        <topology evidence="1">Multi-pass membrane protein</topology>
    </subcellularLocation>
</comment>
<feature type="transmembrane region" description="Helical" evidence="6">
    <location>
        <begin position="67"/>
        <end position="91"/>
    </location>
</feature>
<name>G5IES1_9FIRM</name>
<dbReference type="Proteomes" id="UP000005384">
    <property type="component" value="Unassembled WGS sequence"/>
</dbReference>
<reference evidence="7 8" key="1">
    <citation type="submission" date="2011-08" db="EMBL/GenBank/DDBJ databases">
        <title>The Genome Sequence of Clostridium hathewayi WAL-18680.</title>
        <authorList>
            <consortium name="The Broad Institute Genome Sequencing Platform"/>
            <person name="Earl A."/>
            <person name="Ward D."/>
            <person name="Feldgarden M."/>
            <person name="Gevers D."/>
            <person name="Finegold S.M."/>
            <person name="Summanen P.H."/>
            <person name="Molitoris D.R."/>
            <person name="Song M."/>
            <person name="Daigneault M."/>
            <person name="Allen-Vercoe E."/>
            <person name="Young S.K."/>
            <person name="Zeng Q."/>
            <person name="Gargeya S."/>
            <person name="Fitzgerald M."/>
            <person name="Haas B."/>
            <person name="Abouelleil A."/>
            <person name="Alvarado L."/>
            <person name="Arachchi H.M."/>
            <person name="Berlin A."/>
            <person name="Brown A."/>
            <person name="Chapman S.B."/>
            <person name="Chen Z."/>
            <person name="Dunbar C."/>
            <person name="Freedman E."/>
            <person name="Gearin G."/>
            <person name="Gellesch M."/>
            <person name="Goldberg J."/>
            <person name="Griggs A."/>
            <person name="Gujja S."/>
            <person name="Heiman D."/>
            <person name="Howarth C."/>
            <person name="Larson L."/>
            <person name="Lui A."/>
            <person name="MacDonald P.J.P."/>
            <person name="Montmayeur A."/>
            <person name="Murphy C."/>
            <person name="Neiman D."/>
            <person name="Pearson M."/>
            <person name="Priest M."/>
            <person name="Roberts A."/>
            <person name="Saif S."/>
            <person name="Shea T."/>
            <person name="Shenoy N."/>
            <person name="Sisk P."/>
            <person name="Stolte C."/>
            <person name="Sykes S."/>
            <person name="Wortman J."/>
            <person name="Nusbaum C."/>
            <person name="Birren B."/>
        </authorList>
    </citation>
    <scope>NUCLEOTIDE SEQUENCE [LARGE SCALE GENOMIC DNA]</scope>
    <source>
        <strain evidence="7 8">WAL-18680</strain>
    </source>
</reference>
<comment type="similarity">
    <text evidence="2">Belongs to the autoinducer-2 exporter (AI-2E) (TC 2.A.86) family.</text>
</comment>
<dbReference type="AlphaFoldDB" id="G5IES1"/>
<comment type="caution">
    <text evidence="7">The sequence shown here is derived from an EMBL/GenBank/DDBJ whole genome shotgun (WGS) entry which is preliminary data.</text>
</comment>
<feature type="transmembrane region" description="Helical" evidence="6">
    <location>
        <begin position="12"/>
        <end position="29"/>
    </location>
</feature>
<sequence>MNDGRRIGRMILNIVIPVTCVFLVCFLGPKLLKFFMPFVIGWLIAMIANPLVRLLERKLKIVRKHSSVIIVVVVLALVIGLLYLVISRIAIETVELVKDLPRIYESVQMEVQGAFANLGHLVSRLPQGVQDTISRINENLGGYVSDLVQKVAFPTVTVAGNVAKRIPAALVYSIVVILSSYFFIVEREQILRFWKRMAPEGLLRYYDFFRQDVKKLIGGYFLAQFRIMFVVAGILMVGFVVLGVPYGLLLAVLIAILDFLPLFGTGTALFPWAFVKLLTGEYPFAVGLILLYVLTQVVRQIIQPKIVGDSMGLPPLMTLLFLYLGFKINGISGMILAVPIGIIGLNLYKYGAFDSLIENVRLLAAEIQRFRKQD</sequence>
<dbReference type="PANTHER" id="PTHR21716:SF68">
    <property type="entry name" value="TRANSPORT PROTEIN YTVI-RELATED"/>
    <property type="match status" value="1"/>
</dbReference>
<evidence type="ECO:0000256" key="4">
    <source>
        <dbReference type="ARBA" id="ARBA00022989"/>
    </source>
</evidence>
<keyword evidence="5 6" id="KW-0472">Membrane</keyword>
<dbReference type="EMBL" id="ADLN01000038">
    <property type="protein sequence ID" value="EHI60014.1"/>
    <property type="molecule type" value="Genomic_DNA"/>
</dbReference>